<reference evidence="1" key="1">
    <citation type="submission" date="2025-09" db="UniProtKB">
        <authorList>
            <consortium name="EnsemblPlants"/>
        </authorList>
    </citation>
    <scope>IDENTIFICATION</scope>
</reference>
<dbReference type="Proteomes" id="UP001732700">
    <property type="component" value="Unassembled WGS sequence"/>
</dbReference>
<evidence type="ECO:0000313" key="2">
    <source>
        <dbReference type="Proteomes" id="UP001732700"/>
    </source>
</evidence>
<keyword evidence="2" id="KW-1185">Reference proteome</keyword>
<proteinExistence type="predicted"/>
<sequence>MAKSTRRKRSRRGGRRSRYAEVDTADTESTRQTEVALWRSRRGGHGVDAADGGRAMAKSTRQARSRRGGRRSRYGKVDTADTESTWLTEVALWRSRHGGHGVDAADGGRAMAKSTRRTRSRRGERRSRYGEVNAAGTESTRRMEVALWRSRDGGSPSLASPRLSMDAADAAALARAPLDRLLADFFDRAVKALDLCNALRDGLDLLRQWRKHLAIAAAALSPAPSDDASAPLGEGQIRRARKALTDLTILMLDDKDAAGAGQRNRSFGRAAPKDAGQHQVRGHHRRSSSGGGSGSGSGNGSHFRTLSWSVSRSWSASRQLQAIGGNLPVPRAHDVAATAGLASAVYTMGAVLFVTAWALVAAIPCQDRGLQAHFAVPRSFPWASPVTTLYERVLEESKKKDRKHSCGLLKEIHQIERCSRQLMEITDAAQFPLDDEKDAEVREAAHELVQVCETLKEGLDPLERQVREMFHRIVRTRTEILDRLSRPNTTE</sequence>
<evidence type="ECO:0000313" key="1">
    <source>
        <dbReference type="EnsemblPlants" id="AVESA.00010b.r2.UnG1444510.1.CDS"/>
    </source>
</evidence>
<organism evidence="1 2">
    <name type="scientific">Avena sativa</name>
    <name type="common">Oat</name>
    <dbReference type="NCBI Taxonomy" id="4498"/>
    <lineage>
        <taxon>Eukaryota</taxon>
        <taxon>Viridiplantae</taxon>
        <taxon>Streptophyta</taxon>
        <taxon>Embryophyta</taxon>
        <taxon>Tracheophyta</taxon>
        <taxon>Spermatophyta</taxon>
        <taxon>Magnoliopsida</taxon>
        <taxon>Liliopsida</taxon>
        <taxon>Poales</taxon>
        <taxon>Poaceae</taxon>
        <taxon>BOP clade</taxon>
        <taxon>Pooideae</taxon>
        <taxon>Poodae</taxon>
        <taxon>Poeae</taxon>
        <taxon>Poeae Chloroplast Group 1 (Aveneae type)</taxon>
        <taxon>Aveninae</taxon>
        <taxon>Avena</taxon>
    </lineage>
</organism>
<accession>A0ACD6ATY3</accession>
<protein>
    <submittedName>
        <fullName evidence="1">Uncharacterized protein</fullName>
    </submittedName>
</protein>
<name>A0ACD6ATY3_AVESA</name>
<dbReference type="EnsemblPlants" id="AVESA.00010b.r2.UnG1444510.1">
    <property type="protein sequence ID" value="AVESA.00010b.r2.UnG1444510.1.CDS"/>
    <property type="gene ID" value="AVESA.00010b.r2.UnG1444510"/>
</dbReference>